<accession>A0A086TBR2</accession>
<dbReference type="Proteomes" id="UP000029964">
    <property type="component" value="Unassembled WGS sequence"/>
</dbReference>
<proteinExistence type="inferred from homology"/>
<evidence type="ECO:0000256" key="5">
    <source>
        <dbReference type="ARBA" id="ARBA00022691"/>
    </source>
</evidence>
<name>A0A086TBR2_HAPC1</name>
<evidence type="ECO:0000256" key="2">
    <source>
        <dbReference type="ARBA" id="ARBA00022552"/>
    </source>
</evidence>
<keyword evidence="3 9" id="KW-0489">Methyltransferase</keyword>
<dbReference type="GO" id="GO:0005739">
    <property type="term" value="C:mitochondrion"/>
    <property type="evidence" value="ECO:0007669"/>
    <property type="project" value="EnsemblFungi"/>
</dbReference>
<dbReference type="OrthoDB" id="20105at2759"/>
<protein>
    <recommendedName>
        <fullName evidence="6">rRNA methyltransferase 2, mitochondrial</fullName>
    </recommendedName>
</protein>
<feature type="domain" description="Ribosomal RNA methyltransferase FtsJ" evidence="8">
    <location>
        <begin position="60"/>
        <end position="312"/>
    </location>
</feature>
<dbReference type="PANTHER" id="PTHR10920:SF18">
    <property type="entry name" value="RRNA METHYLTRANSFERASE 2, MITOCHONDRIAL"/>
    <property type="match status" value="1"/>
</dbReference>
<comment type="similarity">
    <text evidence="1">Belongs to the class I-like SAM-binding methyltransferase superfamily. RNA methyltransferase RlmE family.</text>
</comment>
<dbReference type="SUPFAM" id="SSF53335">
    <property type="entry name" value="S-adenosyl-L-methionine-dependent methyltransferases"/>
    <property type="match status" value="1"/>
</dbReference>
<dbReference type="Gene3D" id="3.40.50.150">
    <property type="entry name" value="Vaccinia Virus protein VP39"/>
    <property type="match status" value="1"/>
</dbReference>
<feature type="compositionally biased region" description="Pro residues" evidence="7">
    <location>
        <begin position="152"/>
        <end position="161"/>
    </location>
</feature>
<dbReference type="AlphaFoldDB" id="A0A086TBR2"/>
<keyword evidence="2" id="KW-0698">rRNA processing</keyword>
<evidence type="ECO:0000256" key="6">
    <source>
        <dbReference type="ARBA" id="ARBA00041184"/>
    </source>
</evidence>
<evidence type="ECO:0000256" key="4">
    <source>
        <dbReference type="ARBA" id="ARBA00022679"/>
    </source>
</evidence>
<feature type="region of interest" description="Disordered" evidence="7">
    <location>
        <begin position="147"/>
        <end position="172"/>
    </location>
</feature>
<organism evidence="9 10">
    <name type="scientific">Hapsidospora chrysogenum (strain ATCC 11550 / CBS 779.69 / DSM 880 / IAM 14645 / JCM 23072 / IMI 49137)</name>
    <name type="common">Acremonium chrysogenum</name>
    <dbReference type="NCBI Taxonomy" id="857340"/>
    <lineage>
        <taxon>Eukaryota</taxon>
        <taxon>Fungi</taxon>
        <taxon>Dikarya</taxon>
        <taxon>Ascomycota</taxon>
        <taxon>Pezizomycotina</taxon>
        <taxon>Sordariomycetes</taxon>
        <taxon>Hypocreomycetidae</taxon>
        <taxon>Hypocreales</taxon>
        <taxon>Bionectriaceae</taxon>
        <taxon>Hapsidospora</taxon>
    </lineage>
</organism>
<evidence type="ECO:0000256" key="3">
    <source>
        <dbReference type="ARBA" id="ARBA00022603"/>
    </source>
</evidence>
<keyword evidence="4 9" id="KW-0808">Transferase</keyword>
<evidence type="ECO:0000256" key="7">
    <source>
        <dbReference type="SAM" id="MobiDB-lite"/>
    </source>
</evidence>
<dbReference type="InterPro" id="IPR050082">
    <property type="entry name" value="RNA_methyltr_RlmE"/>
</dbReference>
<comment type="caution">
    <text evidence="9">The sequence shown here is derived from an EMBL/GenBank/DDBJ whole genome shotgun (WGS) entry which is preliminary data.</text>
</comment>
<keyword evidence="10" id="KW-1185">Reference proteome</keyword>
<dbReference type="PANTHER" id="PTHR10920">
    <property type="entry name" value="RIBOSOMAL RNA METHYLTRANSFERASE"/>
    <property type="match status" value="1"/>
</dbReference>
<evidence type="ECO:0000259" key="8">
    <source>
        <dbReference type="Pfam" id="PF01728"/>
    </source>
</evidence>
<dbReference type="GO" id="GO:0008650">
    <property type="term" value="F:rRNA (uridine-2'-O-)-methyltransferase activity"/>
    <property type="evidence" value="ECO:0007669"/>
    <property type="project" value="EnsemblFungi"/>
</dbReference>
<dbReference type="Pfam" id="PF01728">
    <property type="entry name" value="FtsJ"/>
    <property type="match status" value="1"/>
</dbReference>
<sequence length="328" mass="37106">MLHRGWDVTAHRLQRPSRSFSGVTIQFLTWLARSSSSKARWKQRQGRDAYARDAKVQGLKSRAAFKLLEVMPPWLKMDAKHKIFRTGQMGYAPGSWSQVAVERTKPRGRVIGIDLIPAQPPRGVMAFQGDFLSPMVQKFVKDMIIDHHQREPPPPPPPSEPQEPSSGDESLAVDRPSYIDMERHASQAHESHSTDQSTMRLVDVVLSDMSAPWDQTSGFNLNSLSNPYHRLMNTSGMPFRDHAGSMDLCNAALKFASDTLKTGGHFICKFYQGSEDRLLEQKLRKLFAKVYREKPESSRSESKEAYLIGLRRKGDVTIDDETGRPDVD</sequence>
<dbReference type="HOGENOM" id="CLU_009422_2_0_1"/>
<evidence type="ECO:0000256" key="1">
    <source>
        <dbReference type="ARBA" id="ARBA00009258"/>
    </source>
</evidence>
<dbReference type="InterPro" id="IPR015507">
    <property type="entry name" value="rRNA-MeTfrase_E"/>
</dbReference>
<reference evidence="10" key="1">
    <citation type="journal article" date="2014" name="Genome Announc.">
        <title>Genome sequence and annotation of Acremonium chrysogenum, producer of the beta-lactam antibiotic cephalosporin C.</title>
        <authorList>
            <person name="Terfehr D."/>
            <person name="Dahlmann T.A."/>
            <person name="Specht T."/>
            <person name="Zadra I."/>
            <person name="Kuernsteiner H."/>
            <person name="Kueck U."/>
        </authorList>
    </citation>
    <scope>NUCLEOTIDE SEQUENCE [LARGE SCALE GENOMIC DNA]</scope>
    <source>
        <strain evidence="10">ATCC 11550 / CBS 779.69 / DSM 880 / IAM 14645 / JCM 23072 / IMI 49137</strain>
    </source>
</reference>
<dbReference type="EMBL" id="JPKY01000015">
    <property type="protein sequence ID" value="KFH46794.1"/>
    <property type="molecule type" value="Genomic_DNA"/>
</dbReference>
<keyword evidence="5" id="KW-0949">S-adenosyl-L-methionine</keyword>
<dbReference type="InterPro" id="IPR002877">
    <property type="entry name" value="RNA_MeTrfase_FtsJ_dom"/>
</dbReference>
<dbReference type="STRING" id="857340.A0A086TBR2"/>
<evidence type="ECO:0000313" key="9">
    <source>
        <dbReference type="EMBL" id="KFH46794.1"/>
    </source>
</evidence>
<gene>
    <name evidence="9" type="ORF">ACRE_023180</name>
</gene>
<dbReference type="HAMAP" id="MF_01547">
    <property type="entry name" value="RNA_methyltr_E"/>
    <property type="match status" value="1"/>
</dbReference>
<evidence type="ECO:0000313" key="10">
    <source>
        <dbReference type="Proteomes" id="UP000029964"/>
    </source>
</evidence>
<dbReference type="InterPro" id="IPR029063">
    <property type="entry name" value="SAM-dependent_MTases_sf"/>
</dbReference>